<keyword evidence="3" id="KW-0813">Transport</keyword>
<comment type="similarity">
    <text evidence="2">Belongs to the porin LamB (TC 1.B.3) family.</text>
</comment>
<evidence type="ECO:0000256" key="1">
    <source>
        <dbReference type="ARBA" id="ARBA00004571"/>
    </source>
</evidence>
<dbReference type="AlphaFoldDB" id="A0A090T9T6"/>
<dbReference type="InterPro" id="IPR050286">
    <property type="entry name" value="G_neg_Bact_CarbUptk_Porin"/>
</dbReference>
<keyword evidence="6" id="KW-0406">Ion transport</keyword>
<dbReference type="EMBL" id="BBMT01000008">
    <property type="protein sequence ID" value="GAL35993.1"/>
    <property type="molecule type" value="Genomic_DNA"/>
</dbReference>
<dbReference type="GO" id="GO:0015774">
    <property type="term" value="P:polysaccharide transport"/>
    <property type="evidence" value="ECO:0007669"/>
    <property type="project" value="TreeGrafter"/>
</dbReference>
<evidence type="ECO:0000313" key="11">
    <source>
        <dbReference type="Proteomes" id="UP000029224"/>
    </source>
</evidence>
<keyword evidence="4" id="KW-1134">Transmembrane beta strand</keyword>
<keyword evidence="11" id="KW-1185">Reference proteome</keyword>
<evidence type="ECO:0000256" key="9">
    <source>
        <dbReference type="ARBA" id="ARBA00023237"/>
    </source>
</evidence>
<dbReference type="SUPFAM" id="SSF56935">
    <property type="entry name" value="Porins"/>
    <property type="match status" value="1"/>
</dbReference>
<dbReference type="InterPro" id="IPR036998">
    <property type="entry name" value="Porin_LamB_sf"/>
</dbReference>
<protein>
    <submittedName>
        <fullName evidence="10">Maltoporin</fullName>
    </submittedName>
</protein>
<accession>A0A090T9T6</accession>
<reference evidence="10 11" key="1">
    <citation type="submission" date="2014-09" db="EMBL/GenBank/DDBJ databases">
        <title>Vibrio maritimus JCM 19240. (C210) whole genome shotgun sequence.</title>
        <authorList>
            <person name="Sawabe T."/>
            <person name="Meirelles P."/>
            <person name="Nakanishi M."/>
            <person name="Sayaka M."/>
            <person name="Hattori M."/>
            <person name="Ohkuma M."/>
        </authorList>
    </citation>
    <scope>NUCLEOTIDE SEQUENCE [LARGE SCALE GENOMIC DNA]</scope>
    <source>
        <strain evidence="10 11">JCM 19240</strain>
    </source>
</reference>
<dbReference type="OrthoDB" id="106611at2"/>
<evidence type="ECO:0000256" key="2">
    <source>
        <dbReference type="ARBA" id="ARBA00007055"/>
    </source>
</evidence>
<proteinExistence type="inferred from homology"/>
<dbReference type="Proteomes" id="UP000029224">
    <property type="component" value="Unassembled WGS sequence"/>
</dbReference>
<evidence type="ECO:0000256" key="3">
    <source>
        <dbReference type="ARBA" id="ARBA00022448"/>
    </source>
</evidence>
<name>A0A090T9T6_9VIBR</name>
<dbReference type="PANTHER" id="PTHR38762">
    <property type="entry name" value="CRYPTIC OUTER MEMBRANE PORIN BGLH-RELATED"/>
    <property type="match status" value="1"/>
</dbReference>
<organism evidence="10 11">
    <name type="scientific">Vibrio maritimus</name>
    <dbReference type="NCBI Taxonomy" id="990268"/>
    <lineage>
        <taxon>Bacteria</taxon>
        <taxon>Pseudomonadati</taxon>
        <taxon>Pseudomonadota</taxon>
        <taxon>Gammaproteobacteria</taxon>
        <taxon>Vibrionales</taxon>
        <taxon>Vibrionaceae</taxon>
        <taxon>Vibrio</taxon>
    </lineage>
</organism>
<dbReference type="GO" id="GO:0006811">
    <property type="term" value="P:monoatomic ion transport"/>
    <property type="evidence" value="ECO:0007669"/>
    <property type="project" value="UniProtKB-KW"/>
</dbReference>
<keyword evidence="8" id="KW-0472">Membrane</keyword>
<dbReference type="Gene3D" id="2.40.170.10">
    <property type="entry name" value="Porin, LamB type"/>
    <property type="match status" value="1"/>
</dbReference>
<evidence type="ECO:0000256" key="6">
    <source>
        <dbReference type="ARBA" id="ARBA00023065"/>
    </source>
</evidence>
<evidence type="ECO:0000256" key="5">
    <source>
        <dbReference type="ARBA" id="ARBA00022692"/>
    </source>
</evidence>
<dbReference type="GO" id="GO:0015144">
    <property type="term" value="F:carbohydrate transmembrane transporter activity"/>
    <property type="evidence" value="ECO:0007669"/>
    <property type="project" value="TreeGrafter"/>
</dbReference>
<sequence length="54" mass="6107">MTVAQAFSMGEGFFARPEIRVYGTYLNDRSDSAQLADKSKKNEFLVGVQVEAWF</sequence>
<comment type="caution">
    <text evidence="10">The sequence shown here is derived from an EMBL/GenBank/DDBJ whole genome shotgun (WGS) entry which is preliminary data.</text>
</comment>
<gene>
    <name evidence="10" type="ORF">JCM19240_4928</name>
</gene>
<dbReference type="GO" id="GO:0015288">
    <property type="term" value="F:porin activity"/>
    <property type="evidence" value="ECO:0007669"/>
    <property type="project" value="UniProtKB-KW"/>
</dbReference>
<dbReference type="GO" id="GO:0046930">
    <property type="term" value="C:pore complex"/>
    <property type="evidence" value="ECO:0007669"/>
    <property type="project" value="UniProtKB-KW"/>
</dbReference>
<dbReference type="Pfam" id="PF02264">
    <property type="entry name" value="LamB"/>
    <property type="match status" value="1"/>
</dbReference>
<evidence type="ECO:0000256" key="7">
    <source>
        <dbReference type="ARBA" id="ARBA00023114"/>
    </source>
</evidence>
<keyword evidence="9" id="KW-0998">Cell outer membrane</keyword>
<reference evidence="10 11" key="2">
    <citation type="submission" date="2014-09" db="EMBL/GenBank/DDBJ databases">
        <authorList>
            <consortium name="NBRP consortium"/>
            <person name="Sawabe T."/>
            <person name="Meirelles P."/>
            <person name="Nakanishi M."/>
            <person name="Sayaka M."/>
            <person name="Hattori M."/>
            <person name="Ohkuma M."/>
        </authorList>
    </citation>
    <scope>NUCLEOTIDE SEQUENCE [LARGE SCALE GENOMIC DNA]</scope>
    <source>
        <strain evidence="10 11">JCM 19240</strain>
    </source>
</reference>
<comment type="subcellular location">
    <subcellularLocation>
        <location evidence="1">Cell outer membrane</location>
        <topology evidence="1">Multi-pass membrane protein</topology>
    </subcellularLocation>
</comment>
<keyword evidence="7" id="KW-0626">Porin</keyword>
<keyword evidence="5" id="KW-0812">Transmembrane</keyword>
<evidence type="ECO:0000256" key="8">
    <source>
        <dbReference type="ARBA" id="ARBA00023136"/>
    </source>
</evidence>
<evidence type="ECO:0000256" key="4">
    <source>
        <dbReference type="ARBA" id="ARBA00022452"/>
    </source>
</evidence>
<dbReference type="PANTHER" id="PTHR38762:SF1">
    <property type="entry name" value="CRYPTIC OUTER MEMBRANE PORIN BGLH-RELATED"/>
    <property type="match status" value="1"/>
</dbReference>
<dbReference type="GO" id="GO:0009279">
    <property type="term" value="C:cell outer membrane"/>
    <property type="evidence" value="ECO:0007669"/>
    <property type="project" value="UniProtKB-SubCell"/>
</dbReference>
<dbReference type="InterPro" id="IPR003192">
    <property type="entry name" value="Porin_LamB"/>
</dbReference>
<evidence type="ECO:0000313" key="10">
    <source>
        <dbReference type="EMBL" id="GAL35993.1"/>
    </source>
</evidence>